<dbReference type="Pfam" id="PF00733">
    <property type="entry name" value="Asn_synthase"/>
    <property type="match status" value="2"/>
</dbReference>
<dbReference type="PANTHER" id="PTHR43284">
    <property type="entry name" value="ASPARAGINE SYNTHETASE (GLUTAMINE-HYDROLYZING)"/>
    <property type="match status" value="1"/>
</dbReference>
<dbReference type="PIRSF" id="PIRSF001589">
    <property type="entry name" value="Asn_synthetase_glu-h"/>
    <property type="match status" value="1"/>
</dbReference>
<evidence type="ECO:0000256" key="3">
    <source>
        <dbReference type="ARBA" id="ARBA00022840"/>
    </source>
</evidence>
<dbReference type="OrthoDB" id="409189at2759"/>
<dbReference type="Pfam" id="PF13537">
    <property type="entry name" value="GATase_7"/>
    <property type="match status" value="1"/>
</dbReference>
<protein>
    <recommendedName>
        <fullName evidence="8">Glutamine amidotransferase type-2 domain-containing protein</fullName>
    </recommendedName>
</protein>
<evidence type="ECO:0000259" key="8">
    <source>
        <dbReference type="PROSITE" id="PS51278"/>
    </source>
</evidence>
<dbReference type="STRING" id="1196081.A0A364LC08"/>
<evidence type="ECO:0000256" key="6">
    <source>
        <dbReference type="PIRSR" id="PIRSR001589-2"/>
    </source>
</evidence>
<evidence type="ECO:0000256" key="7">
    <source>
        <dbReference type="PIRSR" id="PIRSR001589-3"/>
    </source>
</evidence>
<reference evidence="9 10" key="1">
    <citation type="journal article" date="2017" name="Biotechnol. Biofuels">
        <title>Differential beta-glucosidase expression as a function of carbon source availability in Talaromyces amestolkiae: a genomic and proteomic approach.</title>
        <authorList>
            <person name="de Eugenio L.I."/>
            <person name="Mendez-Liter J.A."/>
            <person name="Nieto-Dominguez M."/>
            <person name="Alonso L."/>
            <person name="Gil-Munoz J."/>
            <person name="Barriuso J."/>
            <person name="Prieto A."/>
            <person name="Martinez M.J."/>
        </authorList>
    </citation>
    <scope>NUCLEOTIDE SEQUENCE [LARGE SCALE GENOMIC DNA]</scope>
    <source>
        <strain evidence="9 10">CIB</strain>
    </source>
</reference>
<dbReference type="Proteomes" id="UP000249363">
    <property type="component" value="Unassembled WGS sequence"/>
</dbReference>
<keyword evidence="3 5" id="KW-0067">ATP-binding</keyword>
<dbReference type="GO" id="GO:0006529">
    <property type="term" value="P:asparagine biosynthetic process"/>
    <property type="evidence" value="ECO:0007669"/>
    <property type="project" value="InterPro"/>
</dbReference>
<comment type="caution">
    <text evidence="9">The sequence shown here is derived from an EMBL/GenBank/DDBJ whole genome shotgun (WGS) entry which is preliminary data.</text>
</comment>
<evidence type="ECO:0000256" key="4">
    <source>
        <dbReference type="ARBA" id="ARBA00022962"/>
    </source>
</evidence>
<dbReference type="CDD" id="cd01991">
    <property type="entry name" value="Asn_synthase_B_C"/>
    <property type="match status" value="1"/>
</dbReference>
<gene>
    <name evidence="9" type="ORF">BHQ10_009372</name>
</gene>
<dbReference type="PROSITE" id="PS51278">
    <property type="entry name" value="GATASE_TYPE_2"/>
    <property type="match status" value="1"/>
</dbReference>
<accession>A0A364LC08</accession>
<evidence type="ECO:0000313" key="10">
    <source>
        <dbReference type="Proteomes" id="UP000249363"/>
    </source>
</evidence>
<dbReference type="EMBL" id="MIKG01000024">
    <property type="protein sequence ID" value="RAO73360.1"/>
    <property type="molecule type" value="Genomic_DNA"/>
</dbReference>
<feature type="binding site" evidence="6">
    <location>
        <position position="351"/>
    </location>
    <ligand>
        <name>ATP</name>
        <dbReference type="ChEBI" id="CHEBI:30616"/>
    </ligand>
</feature>
<name>A0A364LC08_TALAM</name>
<dbReference type="InterPro" id="IPR014729">
    <property type="entry name" value="Rossmann-like_a/b/a_fold"/>
</dbReference>
<dbReference type="GO" id="GO:0005524">
    <property type="term" value="F:ATP binding"/>
    <property type="evidence" value="ECO:0007669"/>
    <property type="project" value="UniProtKB-KW"/>
</dbReference>
<feature type="binding site" evidence="6">
    <location>
        <position position="131"/>
    </location>
    <ligand>
        <name>L-glutamine</name>
        <dbReference type="ChEBI" id="CHEBI:58359"/>
    </ligand>
</feature>
<dbReference type="InterPro" id="IPR006426">
    <property type="entry name" value="Asn_synth_AEB"/>
</dbReference>
<dbReference type="NCBIfam" id="TIGR01536">
    <property type="entry name" value="asn_synth_AEB"/>
    <property type="match status" value="1"/>
</dbReference>
<sequence>MCGISVIVALKQHDDLNVARWPRKATGPLAKLRSAIYHQEEDHLSDRLEQSLAQLSHRGPDSRAHWISEDGRVGFGHVRLSINDLSPNGSQPFHDTAGSVHVVVNGELYNVNSIREEMTKKTGYVFQGRSDCEIVLPLYKYYGPSFLQYLRGEFSLCLYDSETKFFMAARDRYGIKPLFWTMLDGRLVLASEAKAFIPFDWQPEWDVKCLMDDGWRHDQRTPFRGVNKIRPGYYLTCNSSGSVDIQQYWDLDFPDKTYVDHRTEQEVIDGVRSRLVESVRERLQADVPIGIYLSGGLDSSAVAGIACHLIRKNGALNGHSTKQDGLTCFSIEFDESSGMDESGKPMHQLLIEDRSTLLLIFTGGIAERTAHHLGVPLIRKKMNEEEIAKRFEDAVWHCEHQNYDLNFVGKFVLSEAPQELGVKVVLTGEGADEVFGGYPAFLPDLLRETDHSRTPLALSEKERVGALVTTEAQAAQYYARRALSTIHLEDSLARRQLNNISSMVWLAGYVFPMFSRWTECYGKSDACLTIASNINNRVKNLMLNKWHPLNSALYMWAKGNLANVLLSCLGDRSEMAHGIQGRLPFLDHKLTEYVNQIPPSLKIKAKKGGGFIEKWVLREAVKPFITDEIYGRKKHGYAAPTRWKTNGPLHRLFQRLITQQNVERLGFLEWSMVENIVHCAFVKHEITALRQANVVAQWVVLAQRFGIKTATP</sequence>
<dbReference type="InterPro" id="IPR051786">
    <property type="entry name" value="ASN_synthetase/amidase"/>
</dbReference>
<feature type="domain" description="Glutamine amidotransferase type-2" evidence="8">
    <location>
        <begin position="2"/>
        <end position="240"/>
    </location>
</feature>
<dbReference type="GO" id="GO:0005829">
    <property type="term" value="C:cytosol"/>
    <property type="evidence" value="ECO:0007669"/>
    <property type="project" value="TreeGrafter"/>
</dbReference>
<dbReference type="Gene3D" id="3.60.20.10">
    <property type="entry name" value="Glutamine Phosphoribosylpyrophosphate, subunit 1, domain 1"/>
    <property type="match status" value="1"/>
</dbReference>
<dbReference type="InterPro" id="IPR017932">
    <property type="entry name" value="GATase_2_dom"/>
</dbReference>
<evidence type="ECO:0000313" key="9">
    <source>
        <dbReference type="EMBL" id="RAO73360.1"/>
    </source>
</evidence>
<keyword evidence="2 5" id="KW-0547">Nucleotide-binding</keyword>
<dbReference type="InterPro" id="IPR001962">
    <property type="entry name" value="Asn_synthase"/>
</dbReference>
<keyword evidence="4" id="KW-0315">Glutamine amidotransferase</keyword>
<evidence type="ECO:0000256" key="1">
    <source>
        <dbReference type="ARBA" id="ARBA00005752"/>
    </source>
</evidence>
<dbReference type="PANTHER" id="PTHR43284:SF1">
    <property type="entry name" value="ASPARAGINE SYNTHETASE"/>
    <property type="match status" value="1"/>
</dbReference>
<dbReference type="SUPFAM" id="SSF52402">
    <property type="entry name" value="Adenine nucleotide alpha hydrolases-like"/>
    <property type="match status" value="1"/>
</dbReference>
<dbReference type="InterPro" id="IPR033738">
    <property type="entry name" value="AsnB_N"/>
</dbReference>
<keyword evidence="10" id="KW-1185">Reference proteome</keyword>
<evidence type="ECO:0000256" key="5">
    <source>
        <dbReference type="PIRNR" id="PIRNR001589"/>
    </source>
</evidence>
<evidence type="ECO:0000256" key="2">
    <source>
        <dbReference type="ARBA" id="ARBA00022741"/>
    </source>
</evidence>
<dbReference type="RefSeq" id="XP_040737874.1">
    <property type="nucleotide sequence ID" value="XM_040882280.1"/>
</dbReference>
<dbReference type="SUPFAM" id="SSF56235">
    <property type="entry name" value="N-terminal nucleophile aminohydrolases (Ntn hydrolases)"/>
    <property type="match status" value="1"/>
</dbReference>
<dbReference type="Gene3D" id="3.40.50.620">
    <property type="entry name" value="HUPs"/>
    <property type="match status" value="1"/>
</dbReference>
<feature type="site" description="Important for beta-aspartyl-AMP intermediate formation" evidence="7">
    <location>
        <position position="429"/>
    </location>
</feature>
<dbReference type="CDD" id="cd00712">
    <property type="entry name" value="AsnB"/>
    <property type="match status" value="1"/>
</dbReference>
<dbReference type="GeneID" id="63798586"/>
<dbReference type="InterPro" id="IPR029055">
    <property type="entry name" value="Ntn_hydrolases_N"/>
</dbReference>
<comment type="similarity">
    <text evidence="1">Belongs to the asparagine synthetase family.</text>
</comment>
<dbReference type="GO" id="GO:0004066">
    <property type="term" value="F:asparagine synthase (glutamine-hydrolyzing) activity"/>
    <property type="evidence" value="ECO:0007669"/>
    <property type="project" value="InterPro"/>
</dbReference>
<organism evidence="9 10">
    <name type="scientific">Talaromyces amestolkiae</name>
    <dbReference type="NCBI Taxonomy" id="1196081"/>
    <lineage>
        <taxon>Eukaryota</taxon>
        <taxon>Fungi</taxon>
        <taxon>Dikarya</taxon>
        <taxon>Ascomycota</taxon>
        <taxon>Pezizomycotina</taxon>
        <taxon>Eurotiomycetes</taxon>
        <taxon>Eurotiomycetidae</taxon>
        <taxon>Eurotiales</taxon>
        <taxon>Trichocomaceae</taxon>
        <taxon>Talaromyces</taxon>
        <taxon>Talaromyces sect. Talaromyces</taxon>
    </lineage>
</organism>
<proteinExistence type="inferred from homology"/>
<dbReference type="AlphaFoldDB" id="A0A364LC08"/>